<feature type="domain" description="JAB" evidence="6">
    <location>
        <begin position="8"/>
        <end position="79"/>
    </location>
</feature>
<dbReference type="InterPro" id="IPR028090">
    <property type="entry name" value="JAB_dom_prok"/>
</dbReference>
<dbReference type="GO" id="GO:0046872">
    <property type="term" value="F:metal ion binding"/>
    <property type="evidence" value="ECO:0007669"/>
    <property type="project" value="UniProtKB-KW"/>
</dbReference>
<keyword evidence="9" id="KW-1185">Reference proteome</keyword>
<evidence type="ECO:0000256" key="5">
    <source>
        <dbReference type="ARBA" id="ARBA00023049"/>
    </source>
</evidence>
<reference evidence="8 9" key="1">
    <citation type="submission" date="2016-10" db="EMBL/GenBank/DDBJ databases">
        <authorList>
            <person name="Varghese N."/>
            <person name="Submissions S."/>
        </authorList>
    </citation>
    <scope>NUCLEOTIDE SEQUENCE [LARGE SCALE GENOMIC DNA]</scope>
    <source>
        <strain evidence="8 9">DSM 16525</strain>
    </source>
</reference>
<name>A0A511TDP3_MYXFU</name>
<dbReference type="STRING" id="1334629.MFUL124B02_08980"/>
<keyword evidence="4" id="KW-0862">Zinc</keyword>
<protein>
    <submittedName>
        <fullName evidence="8">JAB domain-containing protein</fullName>
    </submittedName>
</protein>
<dbReference type="GO" id="GO:0008237">
    <property type="term" value="F:metallopeptidase activity"/>
    <property type="evidence" value="ECO:0007669"/>
    <property type="project" value="UniProtKB-KW"/>
</dbReference>
<evidence type="ECO:0000313" key="7">
    <source>
        <dbReference type="EMBL" id="GEN11793.1"/>
    </source>
</evidence>
<dbReference type="Proteomes" id="UP000321514">
    <property type="component" value="Unassembled WGS sequence"/>
</dbReference>
<accession>A0A511TDP3</accession>
<dbReference type="EMBL" id="BJXR01000049">
    <property type="protein sequence ID" value="GEN11793.1"/>
    <property type="molecule type" value="Genomic_DNA"/>
</dbReference>
<dbReference type="RefSeq" id="WP_074959068.1">
    <property type="nucleotide sequence ID" value="NZ_BJXR01000049.1"/>
</dbReference>
<dbReference type="OrthoDB" id="5507707at2"/>
<evidence type="ECO:0000256" key="2">
    <source>
        <dbReference type="ARBA" id="ARBA00022723"/>
    </source>
</evidence>
<keyword evidence="5" id="KW-0482">Metalloprotease</keyword>
<evidence type="ECO:0000256" key="4">
    <source>
        <dbReference type="ARBA" id="ARBA00022833"/>
    </source>
</evidence>
<reference evidence="7 10" key="2">
    <citation type="submission" date="2019-07" db="EMBL/GenBank/DDBJ databases">
        <title>Whole genome shotgun sequence of Myxococcus fulvus NBRC 100333.</title>
        <authorList>
            <person name="Hosoyama A."/>
            <person name="Uohara A."/>
            <person name="Ohji S."/>
            <person name="Ichikawa N."/>
        </authorList>
    </citation>
    <scope>NUCLEOTIDE SEQUENCE [LARGE SCALE GENOMIC DNA]</scope>
    <source>
        <strain evidence="7 10">NBRC 100333</strain>
    </source>
</reference>
<evidence type="ECO:0000259" key="6">
    <source>
        <dbReference type="Pfam" id="PF14464"/>
    </source>
</evidence>
<keyword evidence="3" id="KW-0378">Hydrolase</keyword>
<comment type="caution">
    <text evidence="7">The sequence shown here is derived from an EMBL/GenBank/DDBJ whole genome shotgun (WGS) entry which is preliminary data.</text>
</comment>
<keyword evidence="2" id="KW-0479">Metal-binding</keyword>
<evidence type="ECO:0000256" key="3">
    <source>
        <dbReference type="ARBA" id="ARBA00022801"/>
    </source>
</evidence>
<dbReference type="AlphaFoldDB" id="A0A511TDP3"/>
<evidence type="ECO:0000256" key="1">
    <source>
        <dbReference type="ARBA" id="ARBA00022670"/>
    </source>
</evidence>
<evidence type="ECO:0000313" key="9">
    <source>
        <dbReference type="Proteomes" id="UP000183760"/>
    </source>
</evidence>
<dbReference type="EMBL" id="FOIB01000015">
    <property type="protein sequence ID" value="SEU40530.1"/>
    <property type="molecule type" value="Genomic_DNA"/>
</dbReference>
<keyword evidence="1" id="KW-0645">Protease</keyword>
<evidence type="ECO:0000313" key="8">
    <source>
        <dbReference type="EMBL" id="SEU40530.1"/>
    </source>
</evidence>
<gene>
    <name evidence="7" type="ORF">MFU01_68300</name>
    <name evidence="8" type="ORF">SAMN05443572_115155</name>
</gene>
<dbReference type="GO" id="GO:0006508">
    <property type="term" value="P:proteolysis"/>
    <property type="evidence" value="ECO:0007669"/>
    <property type="project" value="UniProtKB-KW"/>
</dbReference>
<dbReference type="Proteomes" id="UP000183760">
    <property type="component" value="Unassembled WGS sequence"/>
</dbReference>
<dbReference type="Pfam" id="PF14464">
    <property type="entry name" value="Prok-JAB"/>
    <property type="match status" value="1"/>
</dbReference>
<sequence length="123" mass="13839">MSSHEVCLLIGRDEEVLWCEASESPVLLPDSRARWEAIWYWREELVEVAHSHPEGPLGFSEEDETTMAALTEALGRAPRFSVVAPGGMVARVEGRDVWVSEEPWWAGPLREISGMQYTPMARA</sequence>
<organism evidence="7 10">
    <name type="scientific">Myxococcus fulvus</name>
    <dbReference type="NCBI Taxonomy" id="33"/>
    <lineage>
        <taxon>Bacteria</taxon>
        <taxon>Pseudomonadati</taxon>
        <taxon>Myxococcota</taxon>
        <taxon>Myxococcia</taxon>
        <taxon>Myxococcales</taxon>
        <taxon>Cystobacterineae</taxon>
        <taxon>Myxococcaceae</taxon>
        <taxon>Myxococcus</taxon>
    </lineage>
</organism>
<evidence type="ECO:0000313" key="10">
    <source>
        <dbReference type="Proteomes" id="UP000321514"/>
    </source>
</evidence>
<proteinExistence type="predicted"/>